<proteinExistence type="predicted"/>
<comment type="pathway">
    <text evidence="11">Porphyrin-containing compound metabolism.</text>
</comment>
<comment type="subcellular location">
    <subcellularLocation>
        <location evidence="1">Membrane</location>
        <topology evidence="1">Multi-pass membrane protein</topology>
    </subcellularLocation>
</comment>
<dbReference type="KEGG" id="tra:Trad_2780"/>
<keyword evidence="3 12" id="KW-0812">Transmembrane</keyword>
<evidence type="ECO:0000256" key="10">
    <source>
        <dbReference type="ARBA" id="ARBA00023157"/>
    </source>
</evidence>
<feature type="transmembrane region" description="Helical" evidence="12">
    <location>
        <begin position="280"/>
        <end position="301"/>
    </location>
</feature>
<protein>
    <submittedName>
        <fullName evidence="13">Cytochrome oxidase assembly</fullName>
    </submittedName>
</protein>
<dbReference type="RefSeq" id="WP_013179241.1">
    <property type="nucleotide sequence ID" value="NC_014221.1"/>
</dbReference>
<evidence type="ECO:0000313" key="13">
    <source>
        <dbReference type="EMBL" id="ADI15882.1"/>
    </source>
</evidence>
<evidence type="ECO:0000256" key="2">
    <source>
        <dbReference type="ARBA" id="ARBA00022475"/>
    </source>
</evidence>
<keyword evidence="4" id="KW-0479">Metal-binding</keyword>
<dbReference type="PANTHER" id="PTHR35457:SF1">
    <property type="entry name" value="HEME A SYNTHASE"/>
    <property type="match status" value="1"/>
</dbReference>
<gene>
    <name evidence="13" type="ordered locus">Trad_2780</name>
</gene>
<keyword evidence="8" id="KW-0350">Heme biosynthesis</keyword>
<accession>D7CV55</accession>
<dbReference type="STRING" id="649638.Trad_2780"/>
<dbReference type="GO" id="GO:0006784">
    <property type="term" value="P:heme A biosynthetic process"/>
    <property type="evidence" value="ECO:0007669"/>
    <property type="project" value="InterPro"/>
</dbReference>
<keyword evidence="5 12" id="KW-1133">Transmembrane helix</keyword>
<evidence type="ECO:0000256" key="4">
    <source>
        <dbReference type="ARBA" id="ARBA00022723"/>
    </source>
</evidence>
<keyword evidence="10" id="KW-1015">Disulfide bond</keyword>
<dbReference type="GO" id="GO:0016020">
    <property type="term" value="C:membrane"/>
    <property type="evidence" value="ECO:0007669"/>
    <property type="project" value="UniProtKB-SubCell"/>
</dbReference>
<feature type="transmembrane region" description="Helical" evidence="12">
    <location>
        <begin position="90"/>
        <end position="113"/>
    </location>
</feature>
<keyword evidence="14" id="KW-1185">Reference proteome</keyword>
<evidence type="ECO:0000256" key="3">
    <source>
        <dbReference type="ARBA" id="ARBA00022692"/>
    </source>
</evidence>
<dbReference type="GO" id="GO:0046872">
    <property type="term" value="F:metal ion binding"/>
    <property type="evidence" value="ECO:0007669"/>
    <property type="project" value="UniProtKB-KW"/>
</dbReference>
<keyword evidence="2" id="KW-1003">Cell membrane</keyword>
<keyword evidence="9 12" id="KW-0472">Membrane</keyword>
<dbReference type="AlphaFoldDB" id="D7CV55"/>
<evidence type="ECO:0000256" key="11">
    <source>
        <dbReference type="ARBA" id="ARBA00023444"/>
    </source>
</evidence>
<evidence type="ECO:0000256" key="7">
    <source>
        <dbReference type="ARBA" id="ARBA00023004"/>
    </source>
</evidence>
<organism evidence="13 14">
    <name type="scientific">Truepera radiovictrix (strain DSM 17093 / CIP 108686 / LMG 22925 / RQ-24)</name>
    <dbReference type="NCBI Taxonomy" id="649638"/>
    <lineage>
        <taxon>Bacteria</taxon>
        <taxon>Thermotogati</taxon>
        <taxon>Deinococcota</taxon>
        <taxon>Deinococci</taxon>
        <taxon>Trueperales</taxon>
        <taxon>Trueperaceae</taxon>
        <taxon>Truepera</taxon>
    </lineage>
</organism>
<dbReference type="InterPro" id="IPR003780">
    <property type="entry name" value="COX15/CtaA_fam"/>
</dbReference>
<feature type="transmembrane region" description="Helical" evidence="12">
    <location>
        <begin position="164"/>
        <end position="189"/>
    </location>
</feature>
<dbReference type="Pfam" id="PF02628">
    <property type="entry name" value="COX15-CtaA"/>
    <property type="match status" value="1"/>
</dbReference>
<evidence type="ECO:0000256" key="6">
    <source>
        <dbReference type="ARBA" id="ARBA00023002"/>
    </source>
</evidence>
<evidence type="ECO:0000256" key="12">
    <source>
        <dbReference type="SAM" id="Phobius"/>
    </source>
</evidence>
<dbReference type="EMBL" id="CP002049">
    <property type="protein sequence ID" value="ADI15882.1"/>
    <property type="molecule type" value="Genomic_DNA"/>
</dbReference>
<evidence type="ECO:0000256" key="9">
    <source>
        <dbReference type="ARBA" id="ARBA00023136"/>
    </source>
</evidence>
<name>D7CV55_TRURR</name>
<dbReference type="HOGENOM" id="CLU_053655_0_0_0"/>
<feature type="transmembrane region" description="Helical" evidence="12">
    <location>
        <begin position="60"/>
        <end position="78"/>
    </location>
</feature>
<dbReference type="GO" id="GO:0016491">
    <property type="term" value="F:oxidoreductase activity"/>
    <property type="evidence" value="ECO:0007669"/>
    <property type="project" value="UniProtKB-KW"/>
</dbReference>
<evidence type="ECO:0000313" key="14">
    <source>
        <dbReference type="Proteomes" id="UP000000379"/>
    </source>
</evidence>
<sequence>MLKLSTPALAWLTVVVNAIVILQGAVVRATGSGAGCGRHWPLCNGEVVPLAPSVETLIEFSHRLLSLAALLLGLWLLVRAWRFQRENPPLFTWASLAFFFLIVEALLGAATVLLGLTGDNATVGRGLMVATHLVNSLLLVGALCAALVYALPRAPGPVRAGAQPLVTTVLAVGLVGMLVLMFSGGIAAMGNTIFPSESLAAGIAADFDPTSHLLIRLRILHPLIAISVGLYLFLSLGLSWWLKPVARAKRTAQTLLGVYVVQLLVGTLNLALLAPVTLQVLHLGLAVAAFALLSVFAVYTLGDTPEPRALQLHRLASRAPGAPLREPQGDGSLM</sequence>
<keyword evidence="6" id="KW-0560">Oxidoreductase</keyword>
<feature type="transmembrane region" description="Helical" evidence="12">
    <location>
        <begin position="254"/>
        <end position="274"/>
    </location>
</feature>
<dbReference type="InterPro" id="IPR050450">
    <property type="entry name" value="COX15/CtaA_HemeA_synthase"/>
</dbReference>
<reference evidence="13 14" key="2">
    <citation type="journal article" date="2011" name="Stand. Genomic Sci.">
        <title>Complete genome sequence of Truepera radiovictrix type strain (RQ-24).</title>
        <authorList>
            <person name="Ivanova N."/>
            <person name="Rohde C."/>
            <person name="Munk C."/>
            <person name="Nolan M."/>
            <person name="Lucas S."/>
            <person name="Del Rio T.G."/>
            <person name="Tice H."/>
            <person name="Deshpande S."/>
            <person name="Cheng J.F."/>
            <person name="Tapia R."/>
            <person name="Han C."/>
            <person name="Goodwin L."/>
            <person name="Pitluck S."/>
            <person name="Liolios K."/>
            <person name="Mavromatis K."/>
            <person name="Mikhailova N."/>
            <person name="Pati A."/>
            <person name="Chen A."/>
            <person name="Palaniappan K."/>
            <person name="Land M."/>
            <person name="Hauser L."/>
            <person name="Chang Y.J."/>
            <person name="Jeffries C.D."/>
            <person name="Brambilla E."/>
            <person name="Rohde M."/>
            <person name="Goker M."/>
            <person name="Tindall B.J."/>
            <person name="Woyke T."/>
            <person name="Bristow J."/>
            <person name="Eisen J.A."/>
            <person name="Markowitz V."/>
            <person name="Hugenholtz P."/>
            <person name="Kyrpides N.C."/>
            <person name="Klenk H.P."/>
            <person name="Lapidus A."/>
        </authorList>
    </citation>
    <scope>NUCLEOTIDE SEQUENCE [LARGE SCALE GENOMIC DNA]</scope>
    <source>
        <strain evidence="14">DSM 17093 / CIP 108686 / LMG 22925 / RQ-24</strain>
    </source>
</reference>
<feature type="transmembrane region" description="Helical" evidence="12">
    <location>
        <begin position="133"/>
        <end position="152"/>
    </location>
</feature>
<dbReference type="PANTHER" id="PTHR35457">
    <property type="entry name" value="HEME A SYNTHASE"/>
    <property type="match status" value="1"/>
</dbReference>
<reference evidence="14" key="1">
    <citation type="submission" date="2010-05" db="EMBL/GenBank/DDBJ databases">
        <title>The complete genome of Truepera radiovictris DSM 17093.</title>
        <authorList>
            <consortium name="US DOE Joint Genome Institute (JGI-PGF)"/>
            <person name="Lucas S."/>
            <person name="Copeland A."/>
            <person name="Lapidus A."/>
            <person name="Glavina del Rio T."/>
            <person name="Dalin E."/>
            <person name="Tice H."/>
            <person name="Bruce D."/>
            <person name="Goodwin L."/>
            <person name="Pitluck S."/>
            <person name="Kyrpides N."/>
            <person name="Mavromatis K."/>
            <person name="Ovchinnikova G."/>
            <person name="Munk A.C."/>
            <person name="Detter J.C."/>
            <person name="Han C."/>
            <person name="Tapia R."/>
            <person name="Land M."/>
            <person name="Hauser L."/>
            <person name="Markowitz V."/>
            <person name="Cheng J.-F."/>
            <person name="Hugenholtz P."/>
            <person name="Woyke T."/>
            <person name="Wu D."/>
            <person name="Tindall B."/>
            <person name="Pomrenke H.G."/>
            <person name="Brambilla E."/>
            <person name="Klenk H.-P."/>
            <person name="Eisen J.A."/>
        </authorList>
    </citation>
    <scope>NUCLEOTIDE SEQUENCE [LARGE SCALE GENOMIC DNA]</scope>
    <source>
        <strain evidence="14">DSM 17093 / CIP 108686 / LMG 22925 / RQ-24</strain>
    </source>
</reference>
<feature type="transmembrane region" description="Helical" evidence="12">
    <location>
        <begin position="219"/>
        <end position="242"/>
    </location>
</feature>
<evidence type="ECO:0000256" key="8">
    <source>
        <dbReference type="ARBA" id="ARBA00023133"/>
    </source>
</evidence>
<dbReference type="eggNOG" id="COG1612">
    <property type="taxonomic scope" value="Bacteria"/>
</dbReference>
<keyword evidence="7" id="KW-0408">Iron</keyword>
<evidence type="ECO:0000256" key="1">
    <source>
        <dbReference type="ARBA" id="ARBA00004141"/>
    </source>
</evidence>
<evidence type="ECO:0000256" key="5">
    <source>
        <dbReference type="ARBA" id="ARBA00022989"/>
    </source>
</evidence>
<dbReference type="Proteomes" id="UP000000379">
    <property type="component" value="Chromosome"/>
</dbReference>